<reference evidence="1 2" key="1">
    <citation type="submission" date="2016-07" db="EMBL/GenBank/DDBJ databases">
        <title>Caryophanon tenue genome sequencing.</title>
        <authorList>
            <person name="Verma A."/>
            <person name="Pal Y."/>
            <person name="Krishnamurthi S."/>
        </authorList>
    </citation>
    <scope>NUCLEOTIDE SEQUENCE [LARGE SCALE GENOMIC DNA]</scope>
    <source>
        <strain evidence="1 2">DSM 14152</strain>
    </source>
</reference>
<dbReference type="Proteomes" id="UP000093199">
    <property type="component" value="Unassembled WGS sequence"/>
</dbReference>
<dbReference type="AlphaFoldDB" id="A0A1C0Y568"/>
<protein>
    <submittedName>
        <fullName evidence="1">Uncharacterized protein</fullName>
    </submittedName>
</protein>
<evidence type="ECO:0000313" key="2">
    <source>
        <dbReference type="Proteomes" id="UP000093199"/>
    </source>
</evidence>
<evidence type="ECO:0000313" key="1">
    <source>
        <dbReference type="EMBL" id="OCS82275.1"/>
    </source>
</evidence>
<organism evidence="1 2">
    <name type="scientific">Caryophanon tenue</name>
    <dbReference type="NCBI Taxonomy" id="33978"/>
    <lineage>
        <taxon>Bacteria</taxon>
        <taxon>Bacillati</taxon>
        <taxon>Bacillota</taxon>
        <taxon>Bacilli</taxon>
        <taxon>Bacillales</taxon>
        <taxon>Caryophanaceae</taxon>
        <taxon>Caryophanon</taxon>
    </lineage>
</organism>
<proteinExistence type="predicted"/>
<keyword evidence="2" id="KW-1185">Reference proteome</keyword>
<comment type="caution">
    <text evidence="1">The sequence shown here is derived from an EMBL/GenBank/DDBJ whole genome shotgun (WGS) entry which is preliminary data.</text>
</comment>
<sequence length="59" mass="6935">MLKYKVIKQFKDLQDNNHIYNVGDKYPRKGRINKERAEELSSTNNKIGLPLIMEIEGDK</sequence>
<name>A0A1C0Y568_9BACL</name>
<accession>A0A1C0Y568</accession>
<dbReference type="EMBL" id="MASJ01000042">
    <property type="protein sequence ID" value="OCS82275.1"/>
    <property type="molecule type" value="Genomic_DNA"/>
</dbReference>
<dbReference type="STRING" id="33978.A6M13_07520"/>
<gene>
    <name evidence="1" type="ORF">A6M13_07520</name>
</gene>
<dbReference type="OrthoDB" id="2300838at2"/>